<reference evidence="3" key="2">
    <citation type="submission" date="2021-09" db="EMBL/GenBank/DDBJ databases">
        <authorList>
            <person name="Jia N."/>
            <person name="Wang J."/>
            <person name="Shi W."/>
            <person name="Du L."/>
            <person name="Sun Y."/>
            <person name="Zhan W."/>
            <person name="Jiang J."/>
            <person name="Wang Q."/>
            <person name="Zhang B."/>
            <person name="Ji P."/>
            <person name="Sakyi L.B."/>
            <person name="Cui X."/>
            <person name="Yuan T."/>
            <person name="Jiang B."/>
            <person name="Yang W."/>
            <person name="Lam T.T.-Y."/>
            <person name="Chang Q."/>
            <person name="Ding S."/>
            <person name="Wang X."/>
            <person name="Zhu J."/>
            <person name="Ruan X."/>
            <person name="Zhao L."/>
            <person name="Wei J."/>
            <person name="Que T."/>
            <person name="Du C."/>
            <person name="Cheng J."/>
            <person name="Dai P."/>
            <person name="Han X."/>
            <person name="Huang E."/>
            <person name="Gao Y."/>
            <person name="Liu J."/>
            <person name="Shao H."/>
            <person name="Ye R."/>
            <person name="Li L."/>
            <person name="Wei W."/>
            <person name="Wang X."/>
            <person name="Wang C."/>
            <person name="Huo Q."/>
            <person name="Li W."/>
            <person name="Guo W."/>
            <person name="Chen H."/>
            <person name="Chen S."/>
            <person name="Zhou L."/>
            <person name="Zhou L."/>
            <person name="Ni X."/>
            <person name="Tian J."/>
            <person name="Zhou Y."/>
            <person name="Sheng Y."/>
            <person name="Liu T."/>
            <person name="Pan Y."/>
            <person name="Xia L."/>
            <person name="Li J."/>
            <person name="Zhao F."/>
            <person name="Cao W."/>
        </authorList>
    </citation>
    <scope>NUCLEOTIDE SEQUENCE</scope>
    <source>
        <strain evidence="3">Rmic-2018</strain>
        <tissue evidence="3">Larvae</tissue>
    </source>
</reference>
<evidence type="ECO:0000313" key="3">
    <source>
        <dbReference type="EMBL" id="KAH8033338.1"/>
    </source>
</evidence>
<accession>A0A9J6EGA9</accession>
<organism evidence="3 4">
    <name type="scientific">Rhipicephalus microplus</name>
    <name type="common">Cattle tick</name>
    <name type="synonym">Boophilus microplus</name>
    <dbReference type="NCBI Taxonomy" id="6941"/>
    <lineage>
        <taxon>Eukaryota</taxon>
        <taxon>Metazoa</taxon>
        <taxon>Ecdysozoa</taxon>
        <taxon>Arthropoda</taxon>
        <taxon>Chelicerata</taxon>
        <taxon>Arachnida</taxon>
        <taxon>Acari</taxon>
        <taxon>Parasitiformes</taxon>
        <taxon>Ixodida</taxon>
        <taxon>Ixodoidea</taxon>
        <taxon>Ixodidae</taxon>
        <taxon>Rhipicephalinae</taxon>
        <taxon>Rhipicephalus</taxon>
        <taxon>Boophilus</taxon>
    </lineage>
</organism>
<feature type="transmembrane region" description="Helical" evidence="2">
    <location>
        <begin position="204"/>
        <end position="223"/>
    </location>
</feature>
<name>A0A9J6EGA9_RHIMP</name>
<feature type="transmembrane region" description="Helical" evidence="2">
    <location>
        <begin position="243"/>
        <end position="261"/>
    </location>
</feature>
<dbReference type="AlphaFoldDB" id="A0A9J6EGA9"/>
<keyword evidence="2" id="KW-1133">Transmembrane helix</keyword>
<dbReference type="VEuPathDB" id="VectorBase:LOC119161934"/>
<keyword evidence="2" id="KW-0472">Membrane</keyword>
<proteinExistence type="predicted"/>
<comment type="caution">
    <text evidence="3">The sequence shown here is derived from an EMBL/GenBank/DDBJ whole genome shotgun (WGS) entry which is preliminary data.</text>
</comment>
<evidence type="ECO:0000256" key="2">
    <source>
        <dbReference type="SAM" id="Phobius"/>
    </source>
</evidence>
<evidence type="ECO:0000256" key="1">
    <source>
        <dbReference type="SAM" id="MobiDB-lite"/>
    </source>
</evidence>
<keyword evidence="4" id="KW-1185">Reference proteome</keyword>
<dbReference type="Proteomes" id="UP000821866">
    <property type="component" value="Chromosome 2"/>
</dbReference>
<dbReference type="EMBL" id="JABSTU010000004">
    <property type="protein sequence ID" value="KAH8033338.1"/>
    <property type="molecule type" value="Genomic_DNA"/>
</dbReference>
<sequence>MPPPAKQCSARFYFTHEVDIFLLREVLAVDPFGDGFRGAAIARNLSAVLLRNVVAQSLRDHLDLLLAQFAAAVPTTQRSHELSREQTTLITKSLICTRKRTSIMEGGKIVIPGASSPPRKSTTSNSEDSSSARRKALGTAKGRQQTIHQQLAVTTVIACTLSSAMSLRRNRANAYFLDYFRDDQELKKSTQCNIRLYLQKKRHGMGRIGNPISVLCMVIAYAIPMAKWVHGVSVDFDGIVRRLPWGAIITIAGSDTIMLIIKVRVHEACF</sequence>
<feature type="region of interest" description="Disordered" evidence="1">
    <location>
        <begin position="107"/>
        <end position="143"/>
    </location>
</feature>
<reference evidence="3" key="1">
    <citation type="journal article" date="2020" name="Cell">
        <title>Large-Scale Comparative Analyses of Tick Genomes Elucidate Their Genetic Diversity and Vector Capacities.</title>
        <authorList>
            <consortium name="Tick Genome and Microbiome Consortium (TIGMIC)"/>
            <person name="Jia N."/>
            <person name="Wang J."/>
            <person name="Shi W."/>
            <person name="Du L."/>
            <person name="Sun Y."/>
            <person name="Zhan W."/>
            <person name="Jiang J.F."/>
            <person name="Wang Q."/>
            <person name="Zhang B."/>
            <person name="Ji P."/>
            <person name="Bell-Sakyi L."/>
            <person name="Cui X.M."/>
            <person name="Yuan T.T."/>
            <person name="Jiang B.G."/>
            <person name="Yang W.F."/>
            <person name="Lam T.T."/>
            <person name="Chang Q.C."/>
            <person name="Ding S.J."/>
            <person name="Wang X.J."/>
            <person name="Zhu J.G."/>
            <person name="Ruan X.D."/>
            <person name="Zhao L."/>
            <person name="Wei J.T."/>
            <person name="Ye R.Z."/>
            <person name="Que T.C."/>
            <person name="Du C.H."/>
            <person name="Zhou Y.H."/>
            <person name="Cheng J.X."/>
            <person name="Dai P.F."/>
            <person name="Guo W.B."/>
            <person name="Han X.H."/>
            <person name="Huang E.J."/>
            <person name="Li L.F."/>
            <person name="Wei W."/>
            <person name="Gao Y.C."/>
            <person name="Liu J.Z."/>
            <person name="Shao H.Z."/>
            <person name="Wang X."/>
            <person name="Wang C.C."/>
            <person name="Yang T.C."/>
            <person name="Huo Q.B."/>
            <person name="Li W."/>
            <person name="Chen H.Y."/>
            <person name="Chen S.E."/>
            <person name="Zhou L.G."/>
            <person name="Ni X.B."/>
            <person name="Tian J.H."/>
            <person name="Sheng Y."/>
            <person name="Liu T."/>
            <person name="Pan Y.S."/>
            <person name="Xia L.Y."/>
            <person name="Li J."/>
            <person name="Zhao F."/>
            <person name="Cao W.C."/>
        </authorList>
    </citation>
    <scope>NUCLEOTIDE SEQUENCE</scope>
    <source>
        <strain evidence="3">Rmic-2018</strain>
    </source>
</reference>
<evidence type="ECO:0000313" key="4">
    <source>
        <dbReference type="Proteomes" id="UP000821866"/>
    </source>
</evidence>
<keyword evidence="2" id="KW-0812">Transmembrane</keyword>
<protein>
    <submittedName>
        <fullName evidence="3">Uncharacterized protein</fullName>
    </submittedName>
</protein>
<gene>
    <name evidence="3" type="ORF">HPB51_010378</name>
</gene>
<dbReference type="VEuPathDB" id="VectorBase:LOC119181551"/>